<accession>A0A4R4RHD7</accession>
<comment type="caution">
    <text evidence="1">The sequence shown here is derived from an EMBL/GenBank/DDBJ whole genome shotgun (WGS) entry which is preliminary data.</text>
</comment>
<proteinExistence type="predicted"/>
<keyword evidence="2" id="KW-1185">Reference proteome</keyword>
<gene>
    <name evidence="1" type="ORF">E1212_20335</name>
</gene>
<evidence type="ECO:0000313" key="1">
    <source>
        <dbReference type="EMBL" id="TDC48724.1"/>
    </source>
</evidence>
<dbReference type="OrthoDB" id="5179393at2"/>
<dbReference type="Pfam" id="PF18844">
    <property type="entry name" value="baeRF_family2"/>
    <property type="match status" value="1"/>
</dbReference>
<name>A0A4R4RHD7_9ACTN</name>
<dbReference type="Proteomes" id="UP000295621">
    <property type="component" value="Unassembled WGS sequence"/>
</dbReference>
<dbReference type="InterPro" id="IPR040701">
    <property type="entry name" value="Bact_RF_family2"/>
</dbReference>
<organism evidence="1 2">
    <name type="scientific">Jiangella ureilytica</name>
    <dbReference type="NCBI Taxonomy" id="2530374"/>
    <lineage>
        <taxon>Bacteria</taxon>
        <taxon>Bacillati</taxon>
        <taxon>Actinomycetota</taxon>
        <taxon>Actinomycetes</taxon>
        <taxon>Jiangellales</taxon>
        <taxon>Jiangellaceae</taxon>
        <taxon>Jiangella</taxon>
    </lineage>
</organism>
<sequence>MRLDTLTRILDHQGPFASAMLDVSRTTEDAGRLLELRSRAARTELTEAGAPRGVAAALADRMAEPTGRPGETGRFVVASEADGVLVDETLPGWSGAEVLTWGPLPDVTAWLAYQDCAVPVLVVLADHVGADLHHHAAWGREPATTTIVDGSTENISKVPDGGLARADLQSRTDEQWRLNARAVAAEIERLAAATPPPLIVLAGDPRARHDIREALSPHLAERLVESERGSRADGAGMNSLTTEVDVAVTDAVARRRQDDIDRFQEHVGRQEAVAVGLGPVLEMAVMASIDTVVLDEDRAAGTLVRPADHPYLPLPDGVRSADSVRSDLLVLAAAAATGAGAVFAAPPDLPEDGVAALLRWDRPPG</sequence>
<reference evidence="1 2" key="1">
    <citation type="submission" date="2019-02" db="EMBL/GenBank/DDBJ databases">
        <title>Draft genome sequences of novel Actinobacteria.</title>
        <authorList>
            <person name="Sahin N."/>
            <person name="Ay H."/>
            <person name="Saygin H."/>
        </authorList>
    </citation>
    <scope>NUCLEOTIDE SEQUENCE [LARGE SCALE GENOMIC DNA]</scope>
    <source>
        <strain evidence="1 2">KC603</strain>
    </source>
</reference>
<dbReference type="EMBL" id="SMKL01000051">
    <property type="protein sequence ID" value="TDC48724.1"/>
    <property type="molecule type" value="Genomic_DNA"/>
</dbReference>
<evidence type="ECO:0000313" key="2">
    <source>
        <dbReference type="Proteomes" id="UP000295621"/>
    </source>
</evidence>
<dbReference type="RefSeq" id="WP_131985809.1">
    <property type="nucleotide sequence ID" value="NZ_SMKL01000051.1"/>
</dbReference>
<dbReference type="AlphaFoldDB" id="A0A4R4RHD7"/>
<protein>
    <recommendedName>
        <fullName evidence="3">Peptide chain release factor 1</fullName>
    </recommendedName>
</protein>
<evidence type="ECO:0008006" key="3">
    <source>
        <dbReference type="Google" id="ProtNLM"/>
    </source>
</evidence>